<evidence type="ECO:0000313" key="1">
    <source>
        <dbReference type="EMBL" id="MFM1727198.1"/>
    </source>
</evidence>
<sequence length="148" mass="16735">MTATADTMRPLDSVIGRWRTSGTVFDEHGQEVAIIAGTDEYEWMAGGMWVIHRVDVMMGDDHVQALELIGDHDTETDTYTMRAFDGSGTFGTMTARLNTDGTWTFLGERMRSTLRTSEDNSSMTACWERPDESGHWIHWMDMDFDAIA</sequence>
<gene>
    <name evidence="1" type="ORF">ABEU19_000652</name>
</gene>
<comment type="caution">
    <text evidence="1">The sequence shown here is derived from an EMBL/GenBank/DDBJ whole genome shotgun (WGS) entry which is preliminary data.</text>
</comment>
<dbReference type="EMBL" id="JBDLNU010000001">
    <property type="protein sequence ID" value="MFM1727198.1"/>
    <property type="molecule type" value="Genomic_DNA"/>
</dbReference>
<name>A0ABW9FPY2_9NOCA</name>
<reference evidence="1 2" key="1">
    <citation type="submission" date="2023-11" db="EMBL/GenBank/DDBJ databases">
        <authorList>
            <person name="Val-Calvo J."/>
            <person name="Scortti M."/>
            <person name="Vazquez-Boland J."/>
        </authorList>
    </citation>
    <scope>NUCLEOTIDE SEQUENCE [LARGE SCALE GENOMIC DNA]</scope>
    <source>
        <strain evidence="1 2">DSM 46662</strain>
    </source>
</reference>
<dbReference type="RefSeq" id="WP_348608428.1">
    <property type="nucleotide sequence ID" value="NZ_CP157276.1"/>
</dbReference>
<proteinExistence type="predicted"/>
<organism evidence="1 2">
    <name type="scientific">Prescottella soli</name>
    <dbReference type="NCBI Taxonomy" id="1543852"/>
    <lineage>
        <taxon>Bacteria</taxon>
        <taxon>Bacillati</taxon>
        <taxon>Actinomycetota</taxon>
        <taxon>Actinomycetes</taxon>
        <taxon>Mycobacteriales</taxon>
        <taxon>Nocardiaceae</taxon>
        <taxon>Prescottella</taxon>
    </lineage>
</organism>
<accession>A0ABW9FPY2</accession>
<dbReference type="Proteomes" id="UP001629744">
    <property type="component" value="Unassembled WGS sequence"/>
</dbReference>
<evidence type="ECO:0000313" key="2">
    <source>
        <dbReference type="Proteomes" id="UP001629744"/>
    </source>
</evidence>
<evidence type="ECO:0008006" key="3">
    <source>
        <dbReference type="Google" id="ProtNLM"/>
    </source>
</evidence>
<keyword evidence="2" id="KW-1185">Reference proteome</keyword>
<protein>
    <recommendedName>
        <fullName evidence="3">DUF1579 domain-containing protein</fullName>
    </recommendedName>
</protein>